<name>A0A4Z2H773_9TELE</name>
<organism evidence="1 2">
    <name type="scientific">Liparis tanakae</name>
    <name type="common">Tanaka's snailfish</name>
    <dbReference type="NCBI Taxonomy" id="230148"/>
    <lineage>
        <taxon>Eukaryota</taxon>
        <taxon>Metazoa</taxon>
        <taxon>Chordata</taxon>
        <taxon>Craniata</taxon>
        <taxon>Vertebrata</taxon>
        <taxon>Euteleostomi</taxon>
        <taxon>Actinopterygii</taxon>
        <taxon>Neopterygii</taxon>
        <taxon>Teleostei</taxon>
        <taxon>Neoteleostei</taxon>
        <taxon>Acanthomorphata</taxon>
        <taxon>Eupercaria</taxon>
        <taxon>Perciformes</taxon>
        <taxon>Cottioidei</taxon>
        <taxon>Cottales</taxon>
        <taxon>Liparidae</taxon>
        <taxon>Liparis</taxon>
    </lineage>
</organism>
<evidence type="ECO:0000313" key="1">
    <source>
        <dbReference type="EMBL" id="TNN60674.1"/>
    </source>
</evidence>
<sequence length="72" mass="7587">MKSIKAVGVQVVPDTIAAPSFSSAGVRRVAFCVGPADPQDETVVHVALRVQAGLDKDNTHIASSPQDQHHDI</sequence>
<reference evidence="1 2" key="1">
    <citation type="submission" date="2019-03" db="EMBL/GenBank/DDBJ databases">
        <title>First draft genome of Liparis tanakae, snailfish: a comprehensive survey of snailfish specific genes.</title>
        <authorList>
            <person name="Kim W."/>
            <person name="Song I."/>
            <person name="Jeong J.-H."/>
            <person name="Kim D."/>
            <person name="Kim S."/>
            <person name="Ryu S."/>
            <person name="Song J.Y."/>
            <person name="Lee S.K."/>
        </authorList>
    </citation>
    <scope>NUCLEOTIDE SEQUENCE [LARGE SCALE GENOMIC DNA]</scope>
    <source>
        <tissue evidence="1">Muscle</tissue>
    </source>
</reference>
<accession>A0A4Z2H773</accession>
<evidence type="ECO:0000313" key="2">
    <source>
        <dbReference type="Proteomes" id="UP000314294"/>
    </source>
</evidence>
<comment type="caution">
    <text evidence="1">The sequence shown here is derived from an EMBL/GenBank/DDBJ whole genome shotgun (WGS) entry which is preliminary data.</text>
</comment>
<dbReference type="EMBL" id="SRLO01000330">
    <property type="protein sequence ID" value="TNN60674.1"/>
    <property type="molecule type" value="Genomic_DNA"/>
</dbReference>
<gene>
    <name evidence="1" type="ORF">EYF80_029147</name>
</gene>
<protein>
    <submittedName>
        <fullName evidence="1">Uncharacterized protein</fullName>
    </submittedName>
</protein>
<dbReference type="Proteomes" id="UP000314294">
    <property type="component" value="Unassembled WGS sequence"/>
</dbReference>
<proteinExistence type="predicted"/>
<dbReference type="AlphaFoldDB" id="A0A4Z2H773"/>
<keyword evidence="2" id="KW-1185">Reference proteome</keyword>